<dbReference type="EMBL" id="JASCZI010030314">
    <property type="protein sequence ID" value="MED6121155.1"/>
    <property type="molecule type" value="Genomic_DNA"/>
</dbReference>
<keyword evidence="2" id="KW-1185">Reference proteome</keyword>
<name>A0ABU6RB72_9FABA</name>
<evidence type="ECO:0000313" key="1">
    <source>
        <dbReference type="EMBL" id="MED6121155.1"/>
    </source>
</evidence>
<protein>
    <submittedName>
        <fullName evidence="1">Uncharacterized protein</fullName>
    </submittedName>
</protein>
<reference evidence="1 2" key="1">
    <citation type="journal article" date="2023" name="Plants (Basel)">
        <title>Bridging the Gap: Combining Genomics and Transcriptomics Approaches to Understand Stylosanthes scabra, an Orphan Legume from the Brazilian Caatinga.</title>
        <authorList>
            <person name="Ferreira-Neto J.R.C."/>
            <person name="da Silva M.D."/>
            <person name="Binneck E."/>
            <person name="de Melo N.F."/>
            <person name="da Silva R.H."/>
            <person name="de Melo A.L.T.M."/>
            <person name="Pandolfi V."/>
            <person name="Bustamante F.O."/>
            <person name="Brasileiro-Vidal A.C."/>
            <person name="Benko-Iseppon A.M."/>
        </authorList>
    </citation>
    <scope>NUCLEOTIDE SEQUENCE [LARGE SCALE GENOMIC DNA]</scope>
    <source>
        <tissue evidence="1">Leaves</tissue>
    </source>
</reference>
<dbReference type="Proteomes" id="UP001341840">
    <property type="component" value="Unassembled WGS sequence"/>
</dbReference>
<evidence type="ECO:0000313" key="2">
    <source>
        <dbReference type="Proteomes" id="UP001341840"/>
    </source>
</evidence>
<organism evidence="1 2">
    <name type="scientific">Stylosanthes scabra</name>
    <dbReference type="NCBI Taxonomy" id="79078"/>
    <lineage>
        <taxon>Eukaryota</taxon>
        <taxon>Viridiplantae</taxon>
        <taxon>Streptophyta</taxon>
        <taxon>Embryophyta</taxon>
        <taxon>Tracheophyta</taxon>
        <taxon>Spermatophyta</taxon>
        <taxon>Magnoliopsida</taxon>
        <taxon>eudicotyledons</taxon>
        <taxon>Gunneridae</taxon>
        <taxon>Pentapetalae</taxon>
        <taxon>rosids</taxon>
        <taxon>fabids</taxon>
        <taxon>Fabales</taxon>
        <taxon>Fabaceae</taxon>
        <taxon>Papilionoideae</taxon>
        <taxon>50 kb inversion clade</taxon>
        <taxon>dalbergioids sensu lato</taxon>
        <taxon>Dalbergieae</taxon>
        <taxon>Pterocarpus clade</taxon>
        <taxon>Stylosanthes</taxon>
    </lineage>
</organism>
<comment type="caution">
    <text evidence="1">The sequence shown here is derived from an EMBL/GenBank/DDBJ whole genome shotgun (WGS) entry which is preliminary data.</text>
</comment>
<proteinExistence type="predicted"/>
<gene>
    <name evidence="1" type="ORF">PIB30_027500</name>
</gene>
<accession>A0ABU6RB72</accession>
<sequence length="147" mass="16609">MGVVSYEPERGAERVQREVVAIENPDYSVEGMTKRTLIDICEEAGVKEEEGFVCELNNLIEDNNSEVEKLGEGEEGFGAAGFQGDWEYKSGYFSDEDNYLEVAEEKGGLSVASSDEDDVYTGLVERKLKGKRRLELRPKKQKNRRVF</sequence>